<dbReference type="AlphaFoldDB" id="A0A348AQ58"/>
<dbReference type="InterPro" id="IPR003646">
    <property type="entry name" value="SH3-like_bac-type"/>
</dbReference>
<organism evidence="2 3">
    <name type="scientific">Methylomusa anaerophila</name>
    <dbReference type="NCBI Taxonomy" id="1930071"/>
    <lineage>
        <taxon>Bacteria</taxon>
        <taxon>Bacillati</taxon>
        <taxon>Bacillota</taxon>
        <taxon>Negativicutes</taxon>
        <taxon>Selenomonadales</taxon>
        <taxon>Sporomusaceae</taxon>
        <taxon>Methylomusa</taxon>
    </lineage>
</organism>
<dbReference type="KEGG" id="mana:MAMMFC1_03915"/>
<accession>A0A348AQ58</accession>
<evidence type="ECO:0000313" key="2">
    <source>
        <dbReference type="EMBL" id="BBB93206.1"/>
    </source>
</evidence>
<dbReference type="Gene3D" id="2.30.30.40">
    <property type="entry name" value="SH3 Domains"/>
    <property type="match status" value="1"/>
</dbReference>
<dbReference type="InterPro" id="IPR036028">
    <property type="entry name" value="SH3-like_dom_sf"/>
</dbReference>
<reference evidence="2 3" key="1">
    <citation type="journal article" date="2018" name="Int. J. Syst. Evol. Microbiol.">
        <title>Methylomusa anaerophila gen. nov., sp. nov., an anaerobic methanol-utilizing bacterium isolated from a microbial fuel cell.</title>
        <authorList>
            <person name="Amano N."/>
            <person name="Yamamuro A."/>
            <person name="Miyahara M."/>
            <person name="Kouzuma A."/>
            <person name="Abe T."/>
            <person name="Watanabe K."/>
        </authorList>
    </citation>
    <scope>NUCLEOTIDE SEQUENCE [LARGE SCALE GENOMIC DNA]</scope>
    <source>
        <strain evidence="2 3">MMFC1</strain>
    </source>
</reference>
<dbReference type="EMBL" id="AP018449">
    <property type="protein sequence ID" value="BBB93206.1"/>
    <property type="molecule type" value="Genomic_DNA"/>
</dbReference>
<dbReference type="Proteomes" id="UP000276437">
    <property type="component" value="Chromosome"/>
</dbReference>
<dbReference type="Pfam" id="PF08239">
    <property type="entry name" value="SH3_3"/>
    <property type="match status" value="1"/>
</dbReference>
<evidence type="ECO:0000259" key="1">
    <source>
        <dbReference type="Pfam" id="PF08239"/>
    </source>
</evidence>
<evidence type="ECO:0000313" key="3">
    <source>
        <dbReference type="Proteomes" id="UP000276437"/>
    </source>
</evidence>
<gene>
    <name evidence="2" type="ORF">MAMMFC1_03915</name>
</gene>
<dbReference type="SUPFAM" id="SSF50044">
    <property type="entry name" value="SH3-domain"/>
    <property type="match status" value="1"/>
</dbReference>
<proteinExistence type="predicted"/>
<feature type="domain" description="SH3b" evidence="1">
    <location>
        <begin position="39"/>
        <end position="90"/>
    </location>
</feature>
<keyword evidence="3" id="KW-1185">Reference proteome</keyword>
<dbReference type="OrthoDB" id="1684187at2"/>
<sequence length="94" mass="10551">MRRKLPGILGALLIITVTLAFLGIAEASFTFIGYANSDRVKVYSSPSTTDSVIEELKLGDFVKVVGKSPDEDFWEIQHKDKHGWVLVKYINPRI</sequence>
<name>A0A348AQ58_9FIRM</name>
<dbReference type="RefSeq" id="WP_158618820.1">
    <property type="nucleotide sequence ID" value="NZ_AP018449.1"/>
</dbReference>
<protein>
    <submittedName>
        <fullName evidence="2">Bacterial SH3 domain protein</fullName>
    </submittedName>
</protein>